<dbReference type="Proteomes" id="UP000011777">
    <property type="component" value="Unassembled WGS sequence"/>
</dbReference>
<keyword evidence="1" id="KW-0175">Coiled coil</keyword>
<gene>
    <name evidence="3" type="ORF">G210_4015</name>
</gene>
<comment type="caution">
    <text evidence="3">The sequence shown here is derived from an EMBL/GenBank/DDBJ whole genome shotgun (WGS) entry which is preliminary data.</text>
</comment>
<evidence type="ECO:0000313" key="4">
    <source>
        <dbReference type="Proteomes" id="UP000011777"/>
    </source>
</evidence>
<reference evidence="3 4" key="1">
    <citation type="submission" date="2013-02" db="EMBL/GenBank/DDBJ databases">
        <title>Genome sequence of Candida maltosa Xu316, a potential industrial strain for xylitol and ethanol production.</title>
        <authorList>
            <person name="Yu J."/>
            <person name="Wang Q."/>
            <person name="Geng X."/>
            <person name="Bao W."/>
            <person name="He P."/>
            <person name="Cai J."/>
        </authorList>
    </citation>
    <scope>NUCLEOTIDE SEQUENCE [LARGE SCALE GENOMIC DNA]</scope>
    <source>
        <strain evidence="4">Xu316</strain>
    </source>
</reference>
<feature type="region of interest" description="Disordered" evidence="2">
    <location>
        <begin position="1"/>
        <end position="41"/>
    </location>
</feature>
<proteinExistence type="predicted"/>
<dbReference type="HOGENOM" id="CLU_759031_0_0_1"/>
<protein>
    <submittedName>
        <fullName evidence="3">Uncharacterized protein</fullName>
    </submittedName>
</protein>
<dbReference type="eggNOG" id="ENOG502RQ1S">
    <property type="taxonomic scope" value="Eukaryota"/>
</dbReference>
<keyword evidence="4" id="KW-1185">Reference proteome</keyword>
<evidence type="ECO:0000256" key="1">
    <source>
        <dbReference type="SAM" id="Coils"/>
    </source>
</evidence>
<dbReference type="EMBL" id="AOGT01002330">
    <property type="protein sequence ID" value="EMG45774.1"/>
    <property type="molecule type" value="Genomic_DNA"/>
</dbReference>
<dbReference type="OrthoDB" id="4082794at2759"/>
<organism evidence="3 4">
    <name type="scientific">Candida maltosa (strain Xu316)</name>
    <name type="common">Yeast</name>
    <dbReference type="NCBI Taxonomy" id="1245528"/>
    <lineage>
        <taxon>Eukaryota</taxon>
        <taxon>Fungi</taxon>
        <taxon>Dikarya</taxon>
        <taxon>Ascomycota</taxon>
        <taxon>Saccharomycotina</taxon>
        <taxon>Pichiomycetes</taxon>
        <taxon>Debaryomycetaceae</taxon>
        <taxon>Candida/Lodderomyces clade</taxon>
        <taxon>Candida</taxon>
    </lineage>
</organism>
<evidence type="ECO:0000256" key="2">
    <source>
        <dbReference type="SAM" id="MobiDB-lite"/>
    </source>
</evidence>
<dbReference type="OMA" id="NESHTTN"/>
<feature type="coiled-coil region" evidence="1">
    <location>
        <begin position="321"/>
        <end position="369"/>
    </location>
</feature>
<dbReference type="AlphaFoldDB" id="M3JTT8"/>
<feature type="compositionally biased region" description="Polar residues" evidence="2">
    <location>
        <begin position="7"/>
        <end position="26"/>
    </location>
</feature>
<evidence type="ECO:0000313" key="3">
    <source>
        <dbReference type="EMBL" id="EMG45774.1"/>
    </source>
</evidence>
<sequence length="374" mass="42523">MNDKENIPTTPTRKGENFPSTTTPSHKQVLKPISPNKNPGGRLSFVESDNLDEHFNLLHTTQEEIQQQLHNIELTSKQTSVDLGQLFDRSKNNNENLNKLLQNVVNYSQEVMTEGNATKADMHKINDCLTKLSEQLDSSKNFEKLKVGINDEGLGNIRTAVEEVSTENTNKINDIKVEIAKLREILSTDNELMSSQLTKQDTKQEELQRVMEKYFKESQSSQGHNDSNAQELSEIKSELKKISHDNSVLSEKLPPSDLVHQIISPIVAELKAVSLDEKSVRLLESILEKIDQLDKSHTNTATHDTILTKLEGLEKVQTKSTADLEDKIHQLEKKYALLCNNYNRKLTDYKNLQSKYQILRDDIENIQNCQFANG</sequence>
<accession>M3JTT8</accession>
<name>M3JTT8_CANMX</name>